<dbReference type="PROSITE" id="PS51352">
    <property type="entry name" value="THIOREDOXIN_2"/>
    <property type="match status" value="1"/>
</dbReference>
<dbReference type="InterPro" id="IPR050620">
    <property type="entry name" value="Thioredoxin_H-type-like"/>
</dbReference>
<dbReference type="EMBL" id="CP093348">
    <property type="protein sequence ID" value="WOH06859.1"/>
    <property type="molecule type" value="Genomic_DNA"/>
</dbReference>
<evidence type="ECO:0000313" key="4">
    <source>
        <dbReference type="Proteomes" id="UP000077755"/>
    </source>
</evidence>
<protein>
    <recommendedName>
        <fullName evidence="2">Thioredoxin domain-containing protein</fullName>
    </recommendedName>
</protein>
<dbReference type="InterPro" id="IPR036249">
    <property type="entry name" value="Thioredoxin-like_sf"/>
</dbReference>
<dbReference type="SUPFAM" id="SSF52833">
    <property type="entry name" value="Thioredoxin-like"/>
    <property type="match status" value="1"/>
</dbReference>
<evidence type="ECO:0000313" key="3">
    <source>
        <dbReference type="EMBL" id="WOH06859.1"/>
    </source>
</evidence>
<evidence type="ECO:0000256" key="1">
    <source>
        <dbReference type="SAM" id="MobiDB-lite"/>
    </source>
</evidence>
<dbReference type="KEGG" id="dcr:108226329"/>
<dbReference type="InterPro" id="IPR013766">
    <property type="entry name" value="Thioredoxin_domain"/>
</dbReference>
<keyword evidence="4" id="KW-1185">Reference proteome</keyword>
<accession>A0AAF1B508</accession>
<organism evidence="3 4">
    <name type="scientific">Daucus carota subsp. sativus</name>
    <name type="common">Carrot</name>
    <dbReference type="NCBI Taxonomy" id="79200"/>
    <lineage>
        <taxon>Eukaryota</taxon>
        <taxon>Viridiplantae</taxon>
        <taxon>Streptophyta</taxon>
        <taxon>Embryophyta</taxon>
        <taxon>Tracheophyta</taxon>
        <taxon>Spermatophyta</taxon>
        <taxon>Magnoliopsida</taxon>
        <taxon>eudicotyledons</taxon>
        <taxon>Gunneridae</taxon>
        <taxon>Pentapetalae</taxon>
        <taxon>asterids</taxon>
        <taxon>campanulids</taxon>
        <taxon>Apiales</taxon>
        <taxon>Apiaceae</taxon>
        <taxon>Apioideae</taxon>
        <taxon>Scandiceae</taxon>
        <taxon>Daucinae</taxon>
        <taxon>Daucus</taxon>
        <taxon>Daucus sect. Daucus</taxon>
    </lineage>
</organism>
<reference evidence="3" key="1">
    <citation type="journal article" date="2016" name="Nat. Genet.">
        <title>A high-quality carrot genome assembly provides new insights into carotenoid accumulation and asterid genome evolution.</title>
        <authorList>
            <person name="Iorizzo M."/>
            <person name="Ellison S."/>
            <person name="Senalik D."/>
            <person name="Zeng P."/>
            <person name="Satapoomin P."/>
            <person name="Huang J."/>
            <person name="Bowman M."/>
            <person name="Iovene M."/>
            <person name="Sanseverino W."/>
            <person name="Cavagnaro P."/>
            <person name="Yildiz M."/>
            <person name="Macko-Podgorni A."/>
            <person name="Moranska E."/>
            <person name="Grzebelus E."/>
            <person name="Grzebelus D."/>
            <person name="Ashrafi H."/>
            <person name="Zheng Z."/>
            <person name="Cheng S."/>
            <person name="Spooner D."/>
            <person name="Van Deynze A."/>
            <person name="Simon P."/>
        </authorList>
    </citation>
    <scope>NUCLEOTIDE SEQUENCE</scope>
    <source>
        <tissue evidence="3">Leaf</tissue>
    </source>
</reference>
<feature type="region of interest" description="Disordered" evidence="1">
    <location>
        <begin position="141"/>
        <end position="168"/>
    </location>
</feature>
<dbReference type="Pfam" id="PF00085">
    <property type="entry name" value="Thioredoxin"/>
    <property type="match status" value="1"/>
</dbReference>
<feature type="compositionally biased region" description="Polar residues" evidence="1">
    <location>
        <begin position="141"/>
        <end position="154"/>
    </location>
</feature>
<gene>
    <name evidence="3" type="ORF">DCAR_0626288</name>
</gene>
<dbReference type="CDD" id="cd02947">
    <property type="entry name" value="TRX_family"/>
    <property type="match status" value="1"/>
</dbReference>
<evidence type="ECO:0000259" key="2">
    <source>
        <dbReference type="PROSITE" id="PS51352"/>
    </source>
</evidence>
<dbReference type="PANTHER" id="PTHR10438">
    <property type="entry name" value="THIOREDOXIN"/>
    <property type="match status" value="1"/>
</dbReference>
<name>A0AAF1B508_DAUCS</name>
<dbReference type="AlphaFoldDB" id="A0AAF1B508"/>
<dbReference type="Gene3D" id="3.40.30.10">
    <property type="entry name" value="Glutaredoxin"/>
    <property type="match status" value="1"/>
</dbReference>
<proteinExistence type="predicted"/>
<sequence>MGPCVSKPSTKDDDVDDHFSKSKLGASNITLVTDMDKWEEMLSEADEAGKIVLVNFSADWCNPCRDVLPVFRSLAETYTSIMFLIVDVDELAEFSTSWEIKATPTFFFLKDGQELDKLVGANKEELKRRTDVMAKSLTNSRSLVSNRDQNSSQSRTDDNAKMQNVGTN</sequence>
<dbReference type="PANTHER" id="PTHR10438:SF394">
    <property type="entry name" value="THIOREDOXIN-LIKE PROTEIN CXXS2-RELATED"/>
    <property type="match status" value="1"/>
</dbReference>
<reference evidence="3" key="2">
    <citation type="submission" date="2022-03" db="EMBL/GenBank/DDBJ databases">
        <title>Draft title - Genomic analysis of global carrot germplasm unveils the trajectory of domestication and the origin of high carotenoid orange carrot.</title>
        <authorList>
            <person name="Iorizzo M."/>
            <person name="Ellison S."/>
            <person name="Senalik D."/>
            <person name="Macko-Podgorni A."/>
            <person name="Grzebelus D."/>
            <person name="Bostan H."/>
            <person name="Rolling W."/>
            <person name="Curaba J."/>
            <person name="Simon P."/>
        </authorList>
    </citation>
    <scope>NUCLEOTIDE SEQUENCE</scope>
    <source>
        <tissue evidence="3">Leaf</tissue>
    </source>
</reference>
<dbReference type="Proteomes" id="UP000077755">
    <property type="component" value="Chromosome 6"/>
</dbReference>
<feature type="domain" description="Thioredoxin" evidence="2">
    <location>
        <begin position="20"/>
        <end position="135"/>
    </location>
</feature>